<name>A0A6I3LI35_9FLAO</name>
<dbReference type="InterPro" id="IPR004358">
    <property type="entry name" value="Sig_transdc_His_kin-like_C"/>
</dbReference>
<keyword evidence="9" id="KW-0067">ATP-binding</keyword>
<evidence type="ECO:0000256" key="9">
    <source>
        <dbReference type="ARBA" id="ARBA00022840"/>
    </source>
</evidence>
<dbReference type="SMART" id="SM00388">
    <property type="entry name" value="HisKA"/>
    <property type="match status" value="1"/>
</dbReference>
<dbReference type="EC" id="2.7.13.3" evidence="3"/>
<evidence type="ECO:0000256" key="4">
    <source>
        <dbReference type="ARBA" id="ARBA00022475"/>
    </source>
</evidence>
<dbReference type="InterPro" id="IPR036097">
    <property type="entry name" value="HisK_dim/P_sf"/>
</dbReference>
<evidence type="ECO:0000256" key="7">
    <source>
        <dbReference type="ARBA" id="ARBA00022741"/>
    </source>
</evidence>
<feature type="transmembrane region" description="Helical" evidence="10">
    <location>
        <begin position="193"/>
        <end position="213"/>
    </location>
</feature>
<keyword evidence="10" id="KW-0472">Membrane</keyword>
<evidence type="ECO:0000256" key="10">
    <source>
        <dbReference type="SAM" id="Phobius"/>
    </source>
</evidence>
<dbReference type="PANTHER" id="PTHR44936">
    <property type="entry name" value="SENSOR PROTEIN CREC"/>
    <property type="match status" value="1"/>
</dbReference>
<keyword evidence="10" id="KW-0812">Transmembrane</keyword>
<dbReference type="Proteomes" id="UP000438760">
    <property type="component" value="Unassembled WGS sequence"/>
</dbReference>
<comment type="subcellular location">
    <subcellularLocation>
        <location evidence="2">Cell membrane</location>
        <topology evidence="2">Multi-pass membrane protein</topology>
    </subcellularLocation>
</comment>
<dbReference type="InterPro" id="IPR003594">
    <property type="entry name" value="HATPase_dom"/>
</dbReference>
<dbReference type="Gene3D" id="6.10.340.10">
    <property type="match status" value="1"/>
</dbReference>
<evidence type="ECO:0000256" key="3">
    <source>
        <dbReference type="ARBA" id="ARBA00012438"/>
    </source>
</evidence>
<evidence type="ECO:0000259" key="11">
    <source>
        <dbReference type="PROSITE" id="PS50109"/>
    </source>
</evidence>
<reference evidence="12 13" key="1">
    <citation type="submission" date="2019-11" db="EMBL/GenBank/DDBJ databases">
        <title>Genome of Strain BIT-d1.</title>
        <authorList>
            <person name="Yang Y."/>
        </authorList>
    </citation>
    <scope>NUCLEOTIDE SEQUENCE [LARGE SCALE GENOMIC DNA]</scope>
    <source>
        <strain evidence="12 13">BIT-d1</strain>
    </source>
</reference>
<evidence type="ECO:0000256" key="1">
    <source>
        <dbReference type="ARBA" id="ARBA00000085"/>
    </source>
</evidence>
<dbReference type="Gene3D" id="3.30.565.10">
    <property type="entry name" value="Histidine kinase-like ATPase, C-terminal domain"/>
    <property type="match status" value="1"/>
</dbReference>
<evidence type="ECO:0000256" key="5">
    <source>
        <dbReference type="ARBA" id="ARBA00022553"/>
    </source>
</evidence>
<evidence type="ECO:0000313" key="12">
    <source>
        <dbReference type="EMBL" id="MTG97507.1"/>
    </source>
</evidence>
<protein>
    <recommendedName>
        <fullName evidence="3">histidine kinase</fullName>
        <ecNumber evidence="3">2.7.13.3</ecNumber>
    </recommendedName>
</protein>
<dbReference type="PRINTS" id="PR00344">
    <property type="entry name" value="BCTRLSENSOR"/>
</dbReference>
<keyword evidence="4" id="KW-1003">Cell membrane</keyword>
<dbReference type="AlphaFoldDB" id="A0A6I3LI35"/>
<organism evidence="12 13">
    <name type="scientific">Myroides albus</name>
    <dbReference type="NCBI Taxonomy" id="2562892"/>
    <lineage>
        <taxon>Bacteria</taxon>
        <taxon>Pseudomonadati</taxon>
        <taxon>Bacteroidota</taxon>
        <taxon>Flavobacteriia</taxon>
        <taxon>Flavobacteriales</taxon>
        <taxon>Flavobacteriaceae</taxon>
        <taxon>Myroides</taxon>
    </lineage>
</organism>
<keyword evidence="13" id="KW-1185">Reference proteome</keyword>
<keyword evidence="5" id="KW-0597">Phosphoprotein</keyword>
<dbReference type="GO" id="GO:0005886">
    <property type="term" value="C:plasma membrane"/>
    <property type="evidence" value="ECO:0007669"/>
    <property type="project" value="UniProtKB-SubCell"/>
</dbReference>
<dbReference type="OrthoDB" id="9776727at2"/>
<sequence length="493" mass="56387">MKDEFLLKNFSLRNRIFFSLIFLSIISSVLISAVSVYQFREEARNYHQYRLERKELAINENINYILTTTSYPVTTENLALIFKDKIHELAAIHDTEINIHDLSGNMIISSRGSFSVDNISNTLSPIVLRTIQLSHNKRFVDIQDLDKSRIRIAYSFLKDNKFKPLGILKIPYEEKTEFYENEIQNFMVKFGQVYVIMLIMSIAISYFLSNYIIQSLKDISIRITSTELGQKNEKIENTSTSKEITALINAYNDMVDKLEDSYHKLAQTEREQAWREMAKQVAHEIKNPLTPMRLTVQSFERKFDPQDPDIRTKLKEFSLVLIQQIDTMSSVATAFSSFASMPAQKDETINVVKTVKLSLDIFNEPYITFTTTKDEIISKIDQTQLIRIITNLVKNAIQAIPEDTVQPSVEVSIEQKANDVIIKVTDNGTGISQENINKVFEPKFTTKTSGMGLGLGIIKNIVENYNGSITFTTKTNVGTTFTVRLPILSNDNN</sequence>
<dbReference type="InterPro" id="IPR050980">
    <property type="entry name" value="2C_sensor_his_kinase"/>
</dbReference>
<dbReference type="SMART" id="SM00387">
    <property type="entry name" value="HATPase_c"/>
    <property type="match status" value="1"/>
</dbReference>
<keyword evidence="8" id="KW-0418">Kinase</keyword>
<dbReference type="InterPro" id="IPR003661">
    <property type="entry name" value="HisK_dim/P_dom"/>
</dbReference>
<dbReference type="InterPro" id="IPR036890">
    <property type="entry name" value="HATPase_C_sf"/>
</dbReference>
<dbReference type="Gene3D" id="1.10.287.130">
    <property type="match status" value="1"/>
</dbReference>
<evidence type="ECO:0000256" key="8">
    <source>
        <dbReference type="ARBA" id="ARBA00022777"/>
    </source>
</evidence>
<feature type="domain" description="Histidine kinase" evidence="11">
    <location>
        <begin position="280"/>
        <end position="489"/>
    </location>
</feature>
<dbReference type="Pfam" id="PF02518">
    <property type="entry name" value="HATPase_c"/>
    <property type="match status" value="1"/>
</dbReference>
<evidence type="ECO:0000256" key="2">
    <source>
        <dbReference type="ARBA" id="ARBA00004651"/>
    </source>
</evidence>
<dbReference type="PROSITE" id="PS50109">
    <property type="entry name" value="HIS_KIN"/>
    <property type="match status" value="1"/>
</dbReference>
<dbReference type="SUPFAM" id="SSF47384">
    <property type="entry name" value="Homodimeric domain of signal transducing histidine kinase"/>
    <property type="match status" value="1"/>
</dbReference>
<dbReference type="RefSeq" id="WP_155091551.1">
    <property type="nucleotide sequence ID" value="NZ_CP102754.1"/>
</dbReference>
<evidence type="ECO:0000313" key="13">
    <source>
        <dbReference type="Proteomes" id="UP000438760"/>
    </source>
</evidence>
<keyword evidence="6" id="KW-0808">Transferase</keyword>
<comment type="caution">
    <text evidence="12">The sequence shown here is derived from an EMBL/GenBank/DDBJ whole genome shotgun (WGS) entry which is preliminary data.</text>
</comment>
<keyword evidence="7" id="KW-0547">Nucleotide-binding</keyword>
<comment type="catalytic activity">
    <reaction evidence="1">
        <text>ATP + protein L-histidine = ADP + protein N-phospho-L-histidine.</text>
        <dbReference type="EC" id="2.7.13.3"/>
    </reaction>
</comment>
<keyword evidence="10" id="KW-1133">Transmembrane helix</keyword>
<dbReference type="PANTHER" id="PTHR44936:SF10">
    <property type="entry name" value="SENSOR PROTEIN RSTB"/>
    <property type="match status" value="1"/>
</dbReference>
<dbReference type="GO" id="GO:0000155">
    <property type="term" value="F:phosphorelay sensor kinase activity"/>
    <property type="evidence" value="ECO:0007669"/>
    <property type="project" value="InterPro"/>
</dbReference>
<evidence type="ECO:0000256" key="6">
    <source>
        <dbReference type="ARBA" id="ARBA00022679"/>
    </source>
</evidence>
<dbReference type="SUPFAM" id="SSF55874">
    <property type="entry name" value="ATPase domain of HSP90 chaperone/DNA topoisomerase II/histidine kinase"/>
    <property type="match status" value="1"/>
</dbReference>
<dbReference type="GO" id="GO:0005524">
    <property type="term" value="F:ATP binding"/>
    <property type="evidence" value="ECO:0007669"/>
    <property type="project" value="UniProtKB-KW"/>
</dbReference>
<gene>
    <name evidence="12" type="ORF">GJV76_05050</name>
</gene>
<feature type="transmembrane region" description="Helical" evidence="10">
    <location>
        <begin position="16"/>
        <end position="37"/>
    </location>
</feature>
<dbReference type="EMBL" id="WMJX01000007">
    <property type="protein sequence ID" value="MTG97507.1"/>
    <property type="molecule type" value="Genomic_DNA"/>
</dbReference>
<proteinExistence type="predicted"/>
<dbReference type="CDD" id="cd00082">
    <property type="entry name" value="HisKA"/>
    <property type="match status" value="1"/>
</dbReference>
<dbReference type="InterPro" id="IPR005467">
    <property type="entry name" value="His_kinase_dom"/>
</dbReference>
<accession>A0A6I3LI35</accession>